<comment type="caution">
    <text evidence="5">The sequence shown here is derived from an EMBL/GenBank/DDBJ whole genome shotgun (WGS) entry which is preliminary data.</text>
</comment>
<dbReference type="EMBL" id="QEKV01000007">
    <property type="protein sequence ID" value="PVY94042.1"/>
    <property type="molecule type" value="Genomic_DNA"/>
</dbReference>
<reference evidence="5 6" key="1">
    <citation type="submission" date="2018-04" db="EMBL/GenBank/DDBJ databases">
        <title>Genomic Encyclopedia of Type Strains, Phase IV (KMG-IV): sequencing the most valuable type-strain genomes for metagenomic binning, comparative biology and taxonomic classification.</title>
        <authorList>
            <person name="Goeker M."/>
        </authorList>
    </citation>
    <scope>NUCLEOTIDE SEQUENCE [LARGE SCALE GENOMIC DNA]</scope>
    <source>
        <strain evidence="5 6">DSM 20705</strain>
    </source>
</reference>
<proteinExistence type="predicted"/>
<name>A0A2U1E2I5_9FIRM</name>
<dbReference type="GO" id="GO:0005524">
    <property type="term" value="F:ATP binding"/>
    <property type="evidence" value="ECO:0007669"/>
    <property type="project" value="InterPro"/>
</dbReference>
<dbReference type="GO" id="GO:0004674">
    <property type="term" value="F:protein serine/threonine kinase activity"/>
    <property type="evidence" value="ECO:0007669"/>
    <property type="project" value="UniProtKB-KW"/>
</dbReference>
<dbReference type="RefSeq" id="WP_116480324.1">
    <property type="nucleotide sequence ID" value="NZ_CAUPJO010000003.1"/>
</dbReference>
<dbReference type="Pfam" id="PF03618">
    <property type="entry name" value="Kinase-PPPase"/>
    <property type="match status" value="1"/>
</dbReference>
<organism evidence="5 6">
    <name type="scientific">Ezakiella coagulans</name>
    <dbReference type="NCBI Taxonomy" id="46507"/>
    <lineage>
        <taxon>Bacteria</taxon>
        <taxon>Bacillati</taxon>
        <taxon>Bacillota</taxon>
        <taxon>Tissierellia</taxon>
        <taxon>Ezakiella</taxon>
    </lineage>
</organism>
<sequence length="145" mass="16787">MDYKNIDFCHNYDDGKILSDLNDADVILLGPSRVGKTPLSFYMGYFDLKVCNIPLVPEANLTEMFKSLPREKTFGLTRSVESIRKHRLSREENLGISSNYASEERIFDELMYAHDIYKTLRIPIIDLDKMAIEEATVFISKRISR</sequence>
<gene>
    <name evidence="5" type="ORF">C7381_10738</name>
</gene>
<protein>
    <submittedName>
        <fullName evidence="5">Kinase/pyrophosphorylase</fullName>
    </submittedName>
</protein>
<keyword evidence="3" id="KW-0547">Nucleotide-binding</keyword>
<evidence type="ECO:0000313" key="6">
    <source>
        <dbReference type="Proteomes" id="UP000245793"/>
    </source>
</evidence>
<keyword evidence="4 5" id="KW-0418">Kinase</keyword>
<evidence type="ECO:0000256" key="2">
    <source>
        <dbReference type="ARBA" id="ARBA00022679"/>
    </source>
</evidence>
<dbReference type="PANTHER" id="PTHR31756:SF3">
    <property type="entry name" value="PYRUVATE, PHOSPHATE DIKINASE REGULATORY PROTEIN 1, CHLOROPLASTIC"/>
    <property type="match status" value="1"/>
</dbReference>
<evidence type="ECO:0000313" key="5">
    <source>
        <dbReference type="EMBL" id="PVY94042.1"/>
    </source>
</evidence>
<keyword evidence="1" id="KW-0723">Serine/threonine-protein kinase</keyword>
<dbReference type="AlphaFoldDB" id="A0A2U1E2I5"/>
<keyword evidence="6" id="KW-1185">Reference proteome</keyword>
<accession>A0A2U1E2I5</accession>
<keyword evidence="2" id="KW-0808">Transferase</keyword>
<dbReference type="PANTHER" id="PTHR31756">
    <property type="entry name" value="PYRUVATE, PHOSPHATE DIKINASE REGULATORY PROTEIN 1, CHLOROPLASTIC"/>
    <property type="match status" value="1"/>
</dbReference>
<dbReference type="InterPro" id="IPR005177">
    <property type="entry name" value="Kinase-pyrophosphorylase"/>
</dbReference>
<evidence type="ECO:0000256" key="3">
    <source>
        <dbReference type="ARBA" id="ARBA00022741"/>
    </source>
</evidence>
<evidence type="ECO:0000256" key="1">
    <source>
        <dbReference type="ARBA" id="ARBA00022527"/>
    </source>
</evidence>
<dbReference type="Proteomes" id="UP000245793">
    <property type="component" value="Unassembled WGS sequence"/>
</dbReference>
<evidence type="ECO:0000256" key="4">
    <source>
        <dbReference type="ARBA" id="ARBA00022777"/>
    </source>
</evidence>